<dbReference type="AlphaFoldDB" id="A0A3Q9FMF7"/>
<dbReference type="KEGG" id="fll:EI427_05010"/>
<dbReference type="OrthoDB" id="9797223at2"/>
<evidence type="ECO:0000313" key="6">
    <source>
        <dbReference type="EMBL" id="AZQ61612.1"/>
    </source>
</evidence>
<dbReference type="SMART" id="SM01134">
    <property type="entry name" value="DeoRC"/>
    <property type="match status" value="1"/>
</dbReference>
<dbReference type="Gene3D" id="1.10.10.10">
    <property type="entry name" value="Winged helix-like DNA-binding domain superfamily/Winged helix DNA-binding domain"/>
    <property type="match status" value="1"/>
</dbReference>
<reference evidence="6 7" key="1">
    <citation type="submission" date="2018-12" db="EMBL/GenBank/DDBJ databases">
        <title>Flammeovirga pectinis sp. nov., isolated from the gut of the Korean scallop, Patinopecten yessoensis.</title>
        <authorList>
            <person name="Bae J.-W."/>
            <person name="Jeong Y.-S."/>
            <person name="Kang W."/>
        </authorList>
    </citation>
    <scope>NUCLEOTIDE SEQUENCE [LARGE SCALE GENOMIC DNA]</scope>
    <source>
        <strain evidence="6 7">L12M1</strain>
    </source>
</reference>
<dbReference type="GO" id="GO:0003677">
    <property type="term" value="F:DNA binding"/>
    <property type="evidence" value="ECO:0007669"/>
    <property type="project" value="UniProtKB-KW"/>
</dbReference>
<proteinExistence type="predicted"/>
<dbReference type="Gene3D" id="3.40.50.1360">
    <property type="match status" value="1"/>
</dbReference>
<dbReference type="PANTHER" id="PTHR30363:SF4">
    <property type="entry name" value="GLYCEROL-3-PHOSPHATE REGULON REPRESSOR"/>
    <property type="match status" value="1"/>
</dbReference>
<dbReference type="InterPro" id="IPR018356">
    <property type="entry name" value="Tscrpt_reg_HTH_DeoR_CS"/>
</dbReference>
<dbReference type="PANTHER" id="PTHR30363">
    <property type="entry name" value="HTH-TYPE TRANSCRIPTIONAL REGULATOR SRLR-RELATED"/>
    <property type="match status" value="1"/>
</dbReference>
<accession>A0A3Q9FMF7</accession>
<dbReference type="InterPro" id="IPR001034">
    <property type="entry name" value="DeoR_HTH"/>
</dbReference>
<evidence type="ECO:0000256" key="3">
    <source>
        <dbReference type="ARBA" id="ARBA00023125"/>
    </source>
</evidence>
<keyword evidence="3" id="KW-0238">DNA-binding</keyword>
<dbReference type="PROSITE" id="PS51000">
    <property type="entry name" value="HTH_DEOR_2"/>
    <property type="match status" value="1"/>
</dbReference>
<name>A0A3Q9FMF7_9BACT</name>
<dbReference type="SUPFAM" id="SSF100950">
    <property type="entry name" value="NagB/RpiA/CoA transferase-like"/>
    <property type="match status" value="1"/>
</dbReference>
<evidence type="ECO:0000259" key="5">
    <source>
        <dbReference type="PROSITE" id="PS51000"/>
    </source>
</evidence>
<dbReference type="Pfam" id="PF00455">
    <property type="entry name" value="DeoRC"/>
    <property type="match status" value="1"/>
</dbReference>
<dbReference type="InterPro" id="IPR037171">
    <property type="entry name" value="NagB/RpiA_transferase-like"/>
</dbReference>
<dbReference type="InterPro" id="IPR050313">
    <property type="entry name" value="Carb_Metab_HTH_regulators"/>
</dbReference>
<organism evidence="6 7">
    <name type="scientific">Flammeovirga pectinis</name>
    <dbReference type="NCBI Taxonomy" id="2494373"/>
    <lineage>
        <taxon>Bacteria</taxon>
        <taxon>Pseudomonadati</taxon>
        <taxon>Bacteroidota</taxon>
        <taxon>Cytophagia</taxon>
        <taxon>Cytophagales</taxon>
        <taxon>Flammeovirgaceae</taxon>
        <taxon>Flammeovirga</taxon>
    </lineage>
</organism>
<dbReference type="GO" id="GO:0003700">
    <property type="term" value="F:DNA-binding transcription factor activity"/>
    <property type="evidence" value="ECO:0007669"/>
    <property type="project" value="InterPro"/>
</dbReference>
<sequence>MLKEERQQFILDEIRKNNKVLSSELSTSLNVSEDTIRRDLRELSDLGTIRRVHGGAVKNQNNISGGMEDVSSYIPFSYEDREVYSKANKEVIADKAISLIKDDMVILIDGGTTNLEITKRLPKDLKATIITNCLPVATSLAPYRFVDVYFLGGKMLPNALVTVGNSVMKELSEIRADLCFMGTRSIDLKRGITDIDREEVEVKSAMSNAALKVVSVATSDKLMTSQPFLGIPINKIHMLITELNASDGVVQGFKQEGLDIL</sequence>
<keyword evidence="2" id="KW-0805">Transcription regulation</keyword>
<evidence type="ECO:0000256" key="1">
    <source>
        <dbReference type="ARBA" id="ARBA00022491"/>
    </source>
</evidence>
<evidence type="ECO:0000313" key="7">
    <source>
        <dbReference type="Proteomes" id="UP000267268"/>
    </source>
</evidence>
<dbReference type="SUPFAM" id="SSF46785">
    <property type="entry name" value="Winged helix' DNA-binding domain"/>
    <property type="match status" value="1"/>
</dbReference>
<keyword evidence="7" id="KW-1185">Reference proteome</keyword>
<dbReference type="PROSITE" id="PS00894">
    <property type="entry name" value="HTH_DEOR_1"/>
    <property type="match status" value="1"/>
</dbReference>
<dbReference type="Proteomes" id="UP000267268">
    <property type="component" value="Chromosome 1"/>
</dbReference>
<evidence type="ECO:0000256" key="4">
    <source>
        <dbReference type="ARBA" id="ARBA00023163"/>
    </source>
</evidence>
<dbReference type="SMART" id="SM00420">
    <property type="entry name" value="HTH_DEOR"/>
    <property type="match status" value="1"/>
</dbReference>
<dbReference type="Pfam" id="PF08220">
    <property type="entry name" value="HTH_DeoR"/>
    <property type="match status" value="1"/>
</dbReference>
<dbReference type="InterPro" id="IPR036390">
    <property type="entry name" value="WH_DNA-bd_sf"/>
</dbReference>
<dbReference type="InterPro" id="IPR014036">
    <property type="entry name" value="DeoR-like_C"/>
</dbReference>
<keyword evidence="1" id="KW-0678">Repressor</keyword>
<protein>
    <submittedName>
        <fullName evidence="6">DeoR/GlpR transcriptional regulator</fullName>
    </submittedName>
</protein>
<keyword evidence="4" id="KW-0804">Transcription</keyword>
<gene>
    <name evidence="6" type="ORF">EI427_05010</name>
</gene>
<feature type="domain" description="HTH deoR-type" evidence="5">
    <location>
        <begin position="3"/>
        <end position="58"/>
    </location>
</feature>
<dbReference type="EMBL" id="CP034562">
    <property type="protein sequence ID" value="AZQ61612.1"/>
    <property type="molecule type" value="Genomic_DNA"/>
</dbReference>
<evidence type="ECO:0000256" key="2">
    <source>
        <dbReference type="ARBA" id="ARBA00023015"/>
    </source>
</evidence>
<dbReference type="InterPro" id="IPR036388">
    <property type="entry name" value="WH-like_DNA-bd_sf"/>
</dbReference>
<dbReference type="PRINTS" id="PR00037">
    <property type="entry name" value="HTHLACR"/>
</dbReference>
<dbReference type="RefSeq" id="WP_126612271.1">
    <property type="nucleotide sequence ID" value="NZ_CP034562.1"/>
</dbReference>